<protein>
    <submittedName>
        <fullName evidence="2">Uncharacterized protein</fullName>
    </submittedName>
</protein>
<evidence type="ECO:0000313" key="3">
    <source>
        <dbReference type="Proteomes" id="UP000887013"/>
    </source>
</evidence>
<feature type="non-terminal residue" evidence="2">
    <location>
        <position position="1"/>
    </location>
</feature>
<keyword evidence="1" id="KW-0472">Membrane</keyword>
<accession>A0A8X6Q9H2</accession>
<feature type="transmembrane region" description="Helical" evidence="1">
    <location>
        <begin position="12"/>
        <end position="38"/>
    </location>
</feature>
<keyword evidence="1" id="KW-1133">Transmembrane helix</keyword>
<dbReference type="Gene3D" id="1.10.287.770">
    <property type="entry name" value="YojJ-like"/>
    <property type="match status" value="1"/>
</dbReference>
<dbReference type="EMBL" id="BMAW01077579">
    <property type="protein sequence ID" value="GFU07064.1"/>
    <property type="molecule type" value="Genomic_DNA"/>
</dbReference>
<evidence type="ECO:0000256" key="1">
    <source>
        <dbReference type="SAM" id="Phobius"/>
    </source>
</evidence>
<keyword evidence="3" id="KW-1185">Reference proteome</keyword>
<dbReference type="Proteomes" id="UP000887013">
    <property type="component" value="Unassembled WGS sequence"/>
</dbReference>
<comment type="caution">
    <text evidence="2">The sequence shown here is derived from an EMBL/GenBank/DDBJ whole genome shotgun (WGS) entry which is preliminary data.</text>
</comment>
<proteinExistence type="predicted"/>
<gene>
    <name evidence="2" type="ORF">NPIL_322591</name>
</gene>
<dbReference type="AlphaFoldDB" id="A0A8X6Q9H2"/>
<name>A0A8X6Q9H2_NEPPI</name>
<sequence>SLELFSVIGGYMGMYLGVSIVAVYDFMEKIATAVYKYFKKDQEVKRKKKVKKVVLKNLLYDDERPAGYRNQYISNDSPRYYEYREEY</sequence>
<reference evidence="2" key="1">
    <citation type="submission" date="2020-08" db="EMBL/GenBank/DDBJ databases">
        <title>Multicomponent nature underlies the extraordinary mechanical properties of spider dragline silk.</title>
        <authorList>
            <person name="Kono N."/>
            <person name="Nakamura H."/>
            <person name="Mori M."/>
            <person name="Yoshida Y."/>
            <person name="Ohtoshi R."/>
            <person name="Malay A.D."/>
            <person name="Moran D.A.P."/>
            <person name="Tomita M."/>
            <person name="Numata K."/>
            <person name="Arakawa K."/>
        </authorList>
    </citation>
    <scope>NUCLEOTIDE SEQUENCE</scope>
</reference>
<keyword evidence="1" id="KW-0812">Transmembrane</keyword>
<organism evidence="2 3">
    <name type="scientific">Nephila pilipes</name>
    <name type="common">Giant wood spider</name>
    <name type="synonym">Nephila maculata</name>
    <dbReference type="NCBI Taxonomy" id="299642"/>
    <lineage>
        <taxon>Eukaryota</taxon>
        <taxon>Metazoa</taxon>
        <taxon>Ecdysozoa</taxon>
        <taxon>Arthropoda</taxon>
        <taxon>Chelicerata</taxon>
        <taxon>Arachnida</taxon>
        <taxon>Araneae</taxon>
        <taxon>Araneomorphae</taxon>
        <taxon>Entelegynae</taxon>
        <taxon>Araneoidea</taxon>
        <taxon>Nephilidae</taxon>
        <taxon>Nephila</taxon>
    </lineage>
</organism>
<evidence type="ECO:0000313" key="2">
    <source>
        <dbReference type="EMBL" id="GFU07064.1"/>
    </source>
</evidence>
<dbReference type="OrthoDB" id="6436070at2759"/>